<dbReference type="GeneID" id="74941717"/>
<dbReference type="CDD" id="cd00009">
    <property type="entry name" value="AAA"/>
    <property type="match status" value="1"/>
</dbReference>
<evidence type="ECO:0000313" key="10">
    <source>
        <dbReference type="EMBL" id="UWM55607.1"/>
    </source>
</evidence>
<dbReference type="NCBIfam" id="NF003231">
    <property type="entry name" value="PRK04195.2-1"/>
    <property type="match status" value="1"/>
</dbReference>
<comment type="similarity">
    <text evidence="1 7">Belongs to the activator 1 small subunits family. RfcL subfamily.</text>
</comment>
<dbReference type="AlphaFoldDB" id="A0A9E7UBX1"/>
<dbReference type="InterPro" id="IPR023935">
    <property type="entry name" value="Rep_factor-C_lsu"/>
</dbReference>
<protein>
    <recommendedName>
        <fullName evidence="2 7">Replication factor C large subunit</fullName>
        <shortName evidence="7">RFC large subunit</shortName>
    </recommendedName>
    <alternativeName>
        <fullName evidence="6 7">Clamp loader large subunit</fullName>
    </alternativeName>
</protein>
<dbReference type="EMBL" id="CP104003">
    <property type="protein sequence ID" value="UWM55607.1"/>
    <property type="molecule type" value="Genomic_DNA"/>
</dbReference>
<dbReference type="RefSeq" id="WP_260594707.1">
    <property type="nucleotide sequence ID" value="NZ_CP104003.1"/>
</dbReference>
<proteinExistence type="inferred from homology"/>
<comment type="function">
    <text evidence="7">Part of the RFC clamp loader complex which loads the PCNA sliding clamp onto DNA.</text>
</comment>
<dbReference type="NCBIfam" id="NF003228">
    <property type="entry name" value="PRK04195.1-4"/>
    <property type="match status" value="1"/>
</dbReference>
<dbReference type="Gene3D" id="3.40.50.300">
    <property type="entry name" value="P-loop containing nucleotide triphosphate hydrolases"/>
    <property type="match status" value="1"/>
</dbReference>
<feature type="region of interest" description="Disordered" evidence="8">
    <location>
        <begin position="415"/>
        <end position="495"/>
    </location>
</feature>
<gene>
    <name evidence="7" type="primary">rfcL</name>
    <name evidence="10" type="ORF">N0B31_04805</name>
</gene>
<evidence type="ECO:0000256" key="8">
    <source>
        <dbReference type="SAM" id="MobiDB-lite"/>
    </source>
</evidence>
<dbReference type="InterPro" id="IPR003593">
    <property type="entry name" value="AAA+_ATPase"/>
</dbReference>
<evidence type="ECO:0000256" key="5">
    <source>
        <dbReference type="ARBA" id="ARBA00022840"/>
    </source>
</evidence>
<dbReference type="Pfam" id="PF00004">
    <property type="entry name" value="AAA"/>
    <property type="match status" value="1"/>
</dbReference>
<dbReference type="PANTHER" id="PTHR23389:SF6">
    <property type="entry name" value="REPLICATION FACTOR C SUBUNIT 1"/>
    <property type="match status" value="1"/>
</dbReference>
<dbReference type="KEGG" id="ssai:N0B31_04805"/>
<organism evidence="10 11">
    <name type="scientific">Salinirubellus salinus</name>
    <dbReference type="NCBI Taxonomy" id="1364945"/>
    <lineage>
        <taxon>Archaea</taxon>
        <taxon>Methanobacteriati</taxon>
        <taxon>Methanobacteriota</taxon>
        <taxon>Stenosarchaea group</taxon>
        <taxon>Halobacteria</taxon>
        <taxon>Halobacteriales</taxon>
        <taxon>Natronomonadaceae</taxon>
        <taxon>Salinirubellus</taxon>
    </lineage>
</organism>
<evidence type="ECO:0000259" key="9">
    <source>
        <dbReference type="SMART" id="SM00382"/>
    </source>
</evidence>
<dbReference type="SUPFAM" id="SSF52540">
    <property type="entry name" value="P-loop containing nucleoside triphosphate hydrolases"/>
    <property type="match status" value="1"/>
</dbReference>
<name>A0A9E7UBX1_9EURY</name>
<dbReference type="HAMAP" id="MF_01508">
    <property type="entry name" value="RfcL"/>
    <property type="match status" value="1"/>
</dbReference>
<dbReference type="CDD" id="cd18140">
    <property type="entry name" value="HLD_clamp_RFC"/>
    <property type="match status" value="1"/>
</dbReference>
<feature type="domain" description="AAA+ ATPase" evidence="9">
    <location>
        <begin position="36"/>
        <end position="158"/>
    </location>
</feature>
<evidence type="ECO:0000256" key="6">
    <source>
        <dbReference type="ARBA" id="ARBA00032141"/>
    </source>
</evidence>
<dbReference type="Gene3D" id="1.10.8.60">
    <property type="match status" value="1"/>
</dbReference>
<dbReference type="Pfam" id="PF21960">
    <property type="entry name" value="RCF1-5-like_lid"/>
    <property type="match status" value="1"/>
</dbReference>
<evidence type="ECO:0000313" key="11">
    <source>
        <dbReference type="Proteomes" id="UP001057580"/>
    </source>
</evidence>
<dbReference type="InterPro" id="IPR047854">
    <property type="entry name" value="RFC_lid"/>
</dbReference>
<reference evidence="10" key="1">
    <citation type="submission" date="2022-09" db="EMBL/GenBank/DDBJ databases">
        <title>Diverse halophilic archaea isolated from saline environments.</title>
        <authorList>
            <person name="Cui H.-L."/>
        </authorList>
    </citation>
    <scope>NUCLEOTIDE SEQUENCE</scope>
    <source>
        <strain evidence="10">ZS-35-S2</strain>
    </source>
</reference>
<dbReference type="GO" id="GO:0005524">
    <property type="term" value="F:ATP binding"/>
    <property type="evidence" value="ECO:0007669"/>
    <property type="project" value="UniProtKB-UniRule"/>
</dbReference>
<evidence type="ECO:0000256" key="7">
    <source>
        <dbReference type="HAMAP-Rule" id="MF_01508"/>
    </source>
</evidence>
<keyword evidence="4 7" id="KW-0547">Nucleotide-binding</keyword>
<keyword evidence="5 7" id="KW-0067">ATP-binding</keyword>
<dbReference type="GO" id="GO:0006260">
    <property type="term" value="P:DNA replication"/>
    <property type="evidence" value="ECO:0007669"/>
    <property type="project" value="UniProtKB-UniRule"/>
</dbReference>
<keyword evidence="3 7" id="KW-0235">DNA replication</keyword>
<dbReference type="GO" id="GO:0003689">
    <property type="term" value="F:DNA clamp loader activity"/>
    <property type="evidence" value="ECO:0007669"/>
    <property type="project" value="UniProtKB-UniRule"/>
</dbReference>
<evidence type="ECO:0000256" key="3">
    <source>
        <dbReference type="ARBA" id="ARBA00022705"/>
    </source>
</evidence>
<dbReference type="NCBIfam" id="NF003229">
    <property type="entry name" value="PRK04195.1-5"/>
    <property type="match status" value="1"/>
</dbReference>
<feature type="compositionally biased region" description="Acidic residues" evidence="8">
    <location>
        <begin position="432"/>
        <end position="487"/>
    </location>
</feature>
<sequence>MTDWTETYRPTTLSDLRGNDKARESLHSWARSWGDHREAAVIHGSPGVGKTSAAHALANDMGWDVMELNASDSRTRDQIEKVAGGAAMNRSLTGTGRQLVILDEADNLHQHKDRGGARAMTDLVKSANQPIVLIANDYYDMSRGLRNACREIEFRDVSARSILPALRDICRREGVQYDDEALERIAERNSGDLRGAINDLQAVAEGRDHLTVADISTGSRDRSVGIFEFLDGVLKEEGAQEALQLAYDAEENPEDLLQWVEDKVPMVYEGQELADAYEFISNADRWQGRVRATQNYSYWRYISDNVAAGVASVRRSTRGGWTRYGGYPYRSSRDATRDHVAQQIAEAEGVSIATARREYLPFLASMVEYCKPRELAVAIAARYELDAEHLAYVSGSGKDTNKVQEIIEDAERLREEQAVEHSGGAFAPGERELDDDAVEVEITDDGGEADADAEDDGQATLFDSDDGAADDDAVAANDAEDSEEDDQQSGLSDFM</sequence>
<dbReference type="InterPro" id="IPR027417">
    <property type="entry name" value="P-loop_NTPase"/>
</dbReference>
<evidence type="ECO:0000256" key="1">
    <source>
        <dbReference type="ARBA" id="ARBA00006878"/>
    </source>
</evidence>
<dbReference type="SMART" id="SM00382">
    <property type="entry name" value="AAA"/>
    <property type="match status" value="1"/>
</dbReference>
<keyword evidence="11" id="KW-1185">Reference proteome</keyword>
<dbReference type="GO" id="GO:0016887">
    <property type="term" value="F:ATP hydrolysis activity"/>
    <property type="evidence" value="ECO:0007669"/>
    <property type="project" value="InterPro"/>
</dbReference>
<evidence type="ECO:0000256" key="2">
    <source>
        <dbReference type="ARBA" id="ARBA00014793"/>
    </source>
</evidence>
<dbReference type="PANTHER" id="PTHR23389">
    <property type="entry name" value="CHROMOSOME TRANSMISSION FIDELITY FACTOR 18"/>
    <property type="match status" value="1"/>
</dbReference>
<comment type="subunit">
    <text evidence="7">Heteromultimer composed of small subunits (RfcS) and large subunits (RfcL).</text>
</comment>
<feature type="binding site" evidence="7">
    <location>
        <begin position="44"/>
        <end position="51"/>
    </location>
    <ligand>
        <name>ATP</name>
        <dbReference type="ChEBI" id="CHEBI:30616"/>
    </ligand>
</feature>
<evidence type="ECO:0000256" key="4">
    <source>
        <dbReference type="ARBA" id="ARBA00022741"/>
    </source>
</evidence>
<dbReference type="InterPro" id="IPR003959">
    <property type="entry name" value="ATPase_AAA_core"/>
</dbReference>
<dbReference type="Proteomes" id="UP001057580">
    <property type="component" value="Chromosome"/>
</dbReference>
<accession>A0A9E7UBX1</accession>